<feature type="transmembrane region" description="Helical" evidence="10">
    <location>
        <begin position="28"/>
        <end position="48"/>
    </location>
</feature>
<organism evidence="12 13">
    <name type="scientific">Thamnocephalis sphaerospora</name>
    <dbReference type="NCBI Taxonomy" id="78915"/>
    <lineage>
        <taxon>Eukaryota</taxon>
        <taxon>Fungi</taxon>
        <taxon>Fungi incertae sedis</taxon>
        <taxon>Zoopagomycota</taxon>
        <taxon>Zoopagomycotina</taxon>
        <taxon>Zoopagomycetes</taxon>
        <taxon>Zoopagales</taxon>
        <taxon>Sigmoideomycetaceae</taxon>
        <taxon>Thamnocephalis</taxon>
    </lineage>
</organism>
<keyword evidence="6 10" id="KW-0472">Membrane</keyword>
<evidence type="ECO:0000259" key="11">
    <source>
        <dbReference type="PROSITE" id="PS51762"/>
    </source>
</evidence>
<dbReference type="GO" id="GO:0005886">
    <property type="term" value="C:plasma membrane"/>
    <property type="evidence" value="ECO:0007669"/>
    <property type="project" value="TreeGrafter"/>
</dbReference>
<evidence type="ECO:0000256" key="5">
    <source>
        <dbReference type="ARBA" id="ARBA00022989"/>
    </source>
</evidence>
<dbReference type="InterPro" id="IPR000757">
    <property type="entry name" value="Beta-glucanase-like"/>
</dbReference>
<keyword evidence="3 10" id="KW-0812">Transmembrane</keyword>
<dbReference type="Proteomes" id="UP000271241">
    <property type="component" value="Unassembled WGS sequence"/>
</dbReference>
<keyword evidence="8" id="KW-0961">Cell wall biogenesis/degradation</keyword>
<evidence type="ECO:0000256" key="2">
    <source>
        <dbReference type="ARBA" id="ARBA00010962"/>
    </source>
</evidence>
<keyword evidence="5 10" id="KW-1133">Transmembrane helix</keyword>
<sequence>MAFNNQDDLATSEPAGKGGCRGRKLPRWLVIVAGVLLGLGVVFAAIVYPTLKYTVWKDKLDDTGSGDGGSNGGGGGGSGGGSKSPGNKWIDPDTPDELKAKKMEDGSEYKLVFSDEFNKDGRSFHPGKDKIWEAVNLHYWQTGDYEHYHPDQVTTKNGSMQITIEKKRFGNQDYMSGMVQTWNNFCFRGGYLEARVSLPGSARVSALWPAVWTMGNLGRAGYGASTDGLWPYSYDSCDSSVLPNQGSNNGLSRLPGQRLNKCLCSDQDTPSAGIGRASPELDLIEGAGGDGGNSGGGTVSQSHQFAPFDAEYTVQEQYVTVHNSATTYKNSYKGAQLQQAVSVKTKIPDQYYDGRDYLTYAFDYVPGPKGSARWYVGGEKKWTLDARAVAPNTRSNTGQRVISEEPMYIIMNVGMSQGFGHVDLENARFPATMYVDYVRIYQHPDRIDVTCDPKDRPTKQYIKDHPKLYNDPTLQNFTQSGYPLPQYSLNPQCSAS</sequence>
<evidence type="ECO:0000256" key="10">
    <source>
        <dbReference type="SAM" id="Phobius"/>
    </source>
</evidence>
<feature type="region of interest" description="Disordered" evidence="9">
    <location>
        <begin position="64"/>
        <end position="94"/>
    </location>
</feature>
<dbReference type="STRING" id="78915.A0A4P9XS72"/>
<keyword evidence="4" id="KW-0735">Signal-anchor</keyword>
<feature type="region of interest" description="Disordered" evidence="9">
    <location>
        <begin position="1"/>
        <end position="20"/>
    </location>
</feature>
<dbReference type="OrthoDB" id="412647at2759"/>
<accession>A0A4P9XS72</accession>
<feature type="domain" description="GH16" evidence="11">
    <location>
        <begin position="87"/>
        <end position="446"/>
    </location>
</feature>
<dbReference type="InterPro" id="IPR013320">
    <property type="entry name" value="ConA-like_dom_sf"/>
</dbReference>
<dbReference type="AlphaFoldDB" id="A0A4P9XS72"/>
<evidence type="ECO:0000313" key="12">
    <source>
        <dbReference type="EMBL" id="RKP08190.1"/>
    </source>
</evidence>
<keyword evidence="13" id="KW-1185">Reference proteome</keyword>
<evidence type="ECO:0000256" key="4">
    <source>
        <dbReference type="ARBA" id="ARBA00022968"/>
    </source>
</evidence>
<evidence type="ECO:0000256" key="7">
    <source>
        <dbReference type="ARBA" id="ARBA00023180"/>
    </source>
</evidence>
<reference evidence="13" key="1">
    <citation type="journal article" date="2018" name="Nat. Microbiol.">
        <title>Leveraging single-cell genomics to expand the fungal tree of life.</title>
        <authorList>
            <person name="Ahrendt S.R."/>
            <person name="Quandt C.A."/>
            <person name="Ciobanu D."/>
            <person name="Clum A."/>
            <person name="Salamov A."/>
            <person name="Andreopoulos B."/>
            <person name="Cheng J.F."/>
            <person name="Woyke T."/>
            <person name="Pelin A."/>
            <person name="Henrissat B."/>
            <person name="Reynolds N.K."/>
            <person name="Benny G.L."/>
            <person name="Smith M.E."/>
            <person name="James T.Y."/>
            <person name="Grigoriev I.V."/>
        </authorList>
    </citation>
    <scope>NUCLEOTIDE SEQUENCE [LARGE SCALE GENOMIC DNA]</scope>
    <source>
        <strain evidence="13">RSA 1356</strain>
    </source>
</reference>
<name>A0A4P9XS72_9FUNG</name>
<dbReference type="GO" id="GO:0005789">
    <property type="term" value="C:endoplasmic reticulum membrane"/>
    <property type="evidence" value="ECO:0007669"/>
    <property type="project" value="TreeGrafter"/>
</dbReference>
<proteinExistence type="inferred from homology"/>
<dbReference type="GO" id="GO:0071555">
    <property type="term" value="P:cell wall organization"/>
    <property type="evidence" value="ECO:0007669"/>
    <property type="project" value="UniProtKB-KW"/>
</dbReference>
<dbReference type="SUPFAM" id="SSF49899">
    <property type="entry name" value="Concanavalin A-like lectins/glucanases"/>
    <property type="match status" value="1"/>
</dbReference>
<comment type="subcellular location">
    <subcellularLocation>
        <location evidence="1">Membrane</location>
        <topology evidence="1">Single-pass type II membrane protein</topology>
    </subcellularLocation>
</comment>
<dbReference type="PANTHER" id="PTHR31361">
    <property type="entry name" value="BETA-GLUCAN SYNTHESIS-ASSOCIATED PROTEIN KRE6-RELATED"/>
    <property type="match status" value="1"/>
</dbReference>
<dbReference type="PANTHER" id="PTHR31361:SF1">
    <property type="entry name" value="BETA-GLUCAN SYNTHESIS-ASSOCIATED PROTEIN KRE6-RELATED"/>
    <property type="match status" value="1"/>
</dbReference>
<dbReference type="EMBL" id="KZ992628">
    <property type="protein sequence ID" value="RKP08190.1"/>
    <property type="molecule type" value="Genomic_DNA"/>
</dbReference>
<dbReference type="InterPro" id="IPR005629">
    <property type="entry name" value="Skn1/Kre6/Sbg1"/>
</dbReference>
<protein>
    <submittedName>
        <fullName evidence="12">Beta-glucan synthesis-associated</fullName>
    </submittedName>
</protein>
<evidence type="ECO:0000256" key="1">
    <source>
        <dbReference type="ARBA" id="ARBA00004606"/>
    </source>
</evidence>
<evidence type="ECO:0000313" key="13">
    <source>
        <dbReference type="Proteomes" id="UP000271241"/>
    </source>
</evidence>
<evidence type="ECO:0000256" key="8">
    <source>
        <dbReference type="ARBA" id="ARBA00023316"/>
    </source>
</evidence>
<evidence type="ECO:0000256" key="9">
    <source>
        <dbReference type="SAM" id="MobiDB-lite"/>
    </source>
</evidence>
<dbReference type="Gene3D" id="2.60.120.200">
    <property type="match status" value="1"/>
</dbReference>
<keyword evidence="7" id="KW-0325">Glycoprotein</keyword>
<dbReference type="GO" id="GO:0015926">
    <property type="term" value="F:glucosidase activity"/>
    <property type="evidence" value="ECO:0007669"/>
    <property type="project" value="TreeGrafter"/>
</dbReference>
<gene>
    <name evidence="12" type="ORF">THASP1DRAFT_30012</name>
</gene>
<dbReference type="GO" id="GO:0006078">
    <property type="term" value="P:(1-&gt;6)-beta-D-glucan biosynthetic process"/>
    <property type="evidence" value="ECO:0007669"/>
    <property type="project" value="TreeGrafter"/>
</dbReference>
<feature type="compositionally biased region" description="Gly residues" evidence="9">
    <location>
        <begin position="65"/>
        <end position="83"/>
    </location>
</feature>
<evidence type="ECO:0000256" key="3">
    <source>
        <dbReference type="ARBA" id="ARBA00022692"/>
    </source>
</evidence>
<comment type="similarity">
    <text evidence="2">Belongs to the SKN1/KRE6 family.</text>
</comment>
<dbReference type="PROSITE" id="PS51762">
    <property type="entry name" value="GH16_2"/>
    <property type="match status" value="1"/>
</dbReference>
<dbReference type="Pfam" id="PF03935">
    <property type="entry name" value="SKN1_KRE6_Sbg1"/>
    <property type="match status" value="1"/>
</dbReference>
<evidence type="ECO:0000256" key="6">
    <source>
        <dbReference type="ARBA" id="ARBA00023136"/>
    </source>
</evidence>